<comment type="caution">
    <text evidence="2">The sequence shown here is derived from an EMBL/GenBank/DDBJ whole genome shotgun (WGS) entry which is preliminary data.</text>
</comment>
<dbReference type="Proteomes" id="UP001159641">
    <property type="component" value="Unassembled WGS sequence"/>
</dbReference>
<dbReference type="EMBL" id="JAIQCJ010000074">
    <property type="protein sequence ID" value="KAJ8798239.1"/>
    <property type="molecule type" value="Genomic_DNA"/>
</dbReference>
<keyword evidence="3" id="KW-1185">Reference proteome</keyword>
<evidence type="ECO:0000256" key="1">
    <source>
        <dbReference type="SAM" id="MobiDB-lite"/>
    </source>
</evidence>
<dbReference type="AlphaFoldDB" id="A0AB34I3U3"/>
<organism evidence="2 3">
    <name type="scientific">Eschrichtius robustus</name>
    <name type="common">California gray whale</name>
    <name type="synonym">Eschrichtius gibbosus</name>
    <dbReference type="NCBI Taxonomy" id="9764"/>
    <lineage>
        <taxon>Eukaryota</taxon>
        <taxon>Metazoa</taxon>
        <taxon>Chordata</taxon>
        <taxon>Craniata</taxon>
        <taxon>Vertebrata</taxon>
        <taxon>Euteleostomi</taxon>
        <taxon>Mammalia</taxon>
        <taxon>Eutheria</taxon>
        <taxon>Laurasiatheria</taxon>
        <taxon>Artiodactyla</taxon>
        <taxon>Whippomorpha</taxon>
        <taxon>Cetacea</taxon>
        <taxon>Mysticeti</taxon>
        <taxon>Eschrichtiidae</taxon>
        <taxon>Eschrichtius</taxon>
    </lineage>
</organism>
<name>A0AB34I3U3_ESCRO</name>
<accession>A0AB34I3U3</accession>
<feature type="region of interest" description="Disordered" evidence="1">
    <location>
        <begin position="34"/>
        <end position="67"/>
    </location>
</feature>
<protein>
    <submittedName>
        <fullName evidence="2">Uncharacterized protein</fullName>
    </submittedName>
</protein>
<evidence type="ECO:0000313" key="3">
    <source>
        <dbReference type="Proteomes" id="UP001159641"/>
    </source>
</evidence>
<feature type="region of interest" description="Disordered" evidence="1">
    <location>
        <begin position="81"/>
        <end position="101"/>
    </location>
</feature>
<gene>
    <name evidence="2" type="ORF">J1605_001364</name>
</gene>
<proteinExistence type="predicted"/>
<sequence length="101" mass="10627">MLFQKYSNRPDFCGACRGERRGYAWRALRATSGRGAPSWALPTPNMAAGERRSRRRAHTQHGGGRGAVSWALPTLNMAAAGQGQPSATLGLPTGLGAGSFA</sequence>
<evidence type="ECO:0000313" key="2">
    <source>
        <dbReference type="EMBL" id="KAJ8798239.1"/>
    </source>
</evidence>
<reference evidence="2 3" key="1">
    <citation type="submission" date="2022-11" db="EMBL/GenBank/DDBJ databases">
        <title>Whole genome sequence of Eschrichtius robustus ER-17-0199.</title>
        <authorList>
            <person name="Bruniche-Olsen A."/>
            <person name="Black A.N."/>
            <person name="Fields C.J."/>
            <person name="Walden K."/>
            <person name="Dewoody J.A."/>
        </authorList>
    </citation>
    <scope>NUCLEOTIDE SEQUENCE [LARGE SCALE GENOMIC DNA]</scope>
    <source>
        <strain evidence="2">ER-17-0199</strain>
        <tissue evidence="2">Blubber</tissue>
    </source>
</reference>